<dbReference type="OrthoDB" id="7068596at2"/>
<evidence type="ECO:0000313" key="5">
    <source>
        <dbReference type="Proteomes" id="UP000029391"/>
    </source>
</evidence>
<dbReference type="STRING" id="1121013.GCA_000426365_01702"/>
<dbReference type="Pfam" id="PF13511">
    <property type="entry name" value="DUF4124"/>
    <property type="match status" value="1"/>
</dbReference>
<feature type="domain" description="DUF4124" evidence="3">
    <location>
        <begin position="12"/>
        <end position="65"/>
    </location>
</feature>
<feature type="signal peptide" evidence="2">
    <location>
        <begin position="1"/>
        <end position="21"/>
    </location>
</feature>
<proteinExistence type="predicted"/>
<dbReference type="InterPro" id="IPR025392">
    <property type="entry name" value="DUF4124"/>
</dbReference>
<protein>
    <recommendedName>
        <fullName evidence="3">DUF4124 domain-containing protein</fullName>
    </recommendedName>
</protein>
<feature type="chain" id="PRO_5001869566" description="DUF4124 domain-containing protein" evidence="2">
    <location>
        <begin position="22"/>
        <end position="129"/>
    </location>
</feature>
<name>A0A091BC01_9GAMM</name>
<accession>A0A091BC01</accession>
<evidence type="ECO:0000256" key="1">
    <source>
        <dbReference type="SAM" id="MobiDB-lite"/>
    </source>
</evidence>
<evidence type="ECO:0000256" key="2">
    <source>
        <dbReference type="SAM" id="SignalP"/>
    </source>
</evidence>
<evidence type="ECO:0000259" key="3">
    <source>
        <dbReference type="Pfam" id="PF13511"/>
    </source>
</evidence>
<sequence>MSRKILPLALAAALLPGLAAADDVTIYRVKNADGTYSYTQVPTQGAEVRNLDSRDPDLPPPAETPKTPEQQTCDQARANLQMLDSEEPVGVDKDGDGIAEAPMSAEERAAQRALAKSQVDVYCQPASGG</sequence>
<organism evidence="4 5">
    <name type="scientific">Arenimonas composti TR7-09 = DSM 18010</name>
    <dbReference type="NCBI Taxonomy" id="1121013"/>
    <lineage>
        <taxon>Bacteria</taxon>
        <taxon>Pseudomonadati</taxon>
        <taxon>Pseudomonadota</taxon>
        <taxon>Gammaproteobacteria</taxon>
        <taxon>Lysobacterales</taxon>
        <taxon>Lysobacteraceae</taxon>
        <taxon>Arenimonas</taxon>
    </lineage>
</organism>
<dbReference type="RefSeq" id="WP_051239781.1">
    <property type="nucleotide sequence ID" value="NZ_AUFF01000003.1"/>
</dbReference>
<reference evidence="4 5" key="1">
    <citation type="submission" date="2013-09" db="EMBL/GenBank/DDBJ databases">
        <title>Genome sequencing of Arenimonas composti.</title>
        <authorList>
            <person name="Chen F."/>
            <person name="Wang G."/>
        </authorList>
    </citation>
    <scope>NUCLEOTIDE SEQUENCE [LARGE SCALE GENOMIC DNA]</scope>
    <source>
        <strain evidence="4 5">TR7-09</strain>
    </source>
</reference>
<keyword evidence="5" id="KW-1185">Reference proteome</keyword>
<comment type="caution">
    <text evidence="4">The sequence shown here is derived from an EMBL/GenBank/DDBJ whole genome shotgun (WGS) entry which is preliminary data.</text>
</comment>
<dbReference type="Proteomes" id="UP000029391">
    <property type="component" value="Unassembled WGS sequence"/>
</dbReference>
<keyword evidence="2" id="KW-0732">Signal</keyword>
<feature type="region of interest" description="Disordered" evidence="1">
    <location>
        <begin position="40"/>
        <end position="71"/>
    </location>
</feature>
<dbReference type="AlphaFoldDB" id="A0A091BC01"/>
<evidence type="ECO:0000313" key="4">
    <source>
        <dbReference type="EMBL" id="KFN50198.1"/>
    </source>
</evidence>
<gene>
    <name evidence="4" type="ORF">P873_07525</name>
</gene>
<dbReference type="EMBL" id="AWXU01000021">
    <property type="protein sequence ID" value="KFN50198.1"/>
    <property type="molecule type" value="Genomic_DNA"/>
</dbReference>